<keyword evidence="1" id="KW-1133">Transmembrane helix</keyword>
<feature type="transmembrane region" description="Helical" evidence="1">
    <location>
        <begin position="83"/>
        <end position="106"/>
    </location>
</feature>
<evidence type="ECO:0000256" key="1">
    <source>
        <dbReference type="SAM" id="Phobius"/>
    </source>
</evidence>
<keyword evidence="3" id="KW-1185">Reference proteome</keyword>
<evidence type="ECO:0000313" key="2">
    <source>
        <dbReference type="EMBL" id="BDD00411.1"/>
    </source>
</evidence>
<dbReference type="RefSeq" id="WP_338397312.1">
    <property type="nucleotide sequence ID" value="NZ_AP025292.1"/>
</dbReference>
<keyword evidence="1" id="KW-0812">Transmembrane</keyword>
<evidence type="ECO:0000313" key="3">
    <source>
        <dbReference type="Proteomes" id="UP001354989"/>
    </source>
</evidence>
<feature type="transmembrane region" description="Helical" evidence="1">
    <location>
        <begin position="112"/>
        <end position="132"/>
    </location>
</feature>
<sequence length="149" mass="17209">MPVFPVYKETIVLPFSASIAAAMLYTKVRQDRQQEKQEFNGVLSDHGFRISESGPLMDNFRPLVIGEIVPTSMGCIVFVKYRLFPTTVGFMWFWMVFGLCCTAFLLFLHKGWIAALPVLAIMVNYWVCVENFNRNTRTSRAKLHQVWAY</sequence>
<proteinExistence type="predicted"/>
<keyword evidence="1" id="KW-0472">Membrane</keyword>
<gene>
    <name evidence="2" type="ORF">PEPS_26910</name>
</gene>
<organism evidence="2 3">
    <name type="scientific">Persicobacter psychrovividus</name>
    <dbReference type="NCBI Taxonomy" id="387638"/>
    <lineage>
        <taxon>Bacteria</taxon>
        <taxon>Pseudomonadati</taxon>
        <taxon>Bacteroidota</taxon>
        <taxon>Cytophagia</taxon>
        <taxon>Cytophagales</taxon>
        <taxon>Persicobacteraceae</taxon>
        <taxon>Persicobacter</taxon>
    </lineage>
</organism>
<accession>A0ABM7VHH9</accession>
<dbReference type="EMBL" id="AP025292">
    <property type="protein sequence ID" value="BDD00411.1"/>
    <property type="molecule type" value="Genomic_DNA"/>
</dbReference>
<protein>
    <submittedName>
        <fullName evidence="2">Uncharacterized protein</fullName>
    </submittedName>
</protein>
<name>A0ABM7VHH9_9BACT</name>
<dbReference type="Proteomes" id="UP001354989">
    <property type="component" value="Chromosome"/>
</dbReference>
<reference evidence="2 3" key="1">
    <citation type="submission" date="2021-12" db="EMBL/GenBank/DDBJ databases">
        <title>Genome sequencing of bacteria with rrn-lacking chromosome and rrn-plasmid.</title>
        <authorList>
            <person name="Anda M."/>
            <person name="Iwasaki W."/>
        </authorList>
    </citation>
    <scope>NUCLEOTIDE SEQUENCE [LARGE SCALE GENOMIC DNA]</scope>
    <source>
        <strain evidence="2 3">NBRC 101262</strain>
    </source>
</reference>
<feature type="transmembrane region" description="Helical" evidence="1">
    <location>
        <begin position="6"/>
        <end position="26"/>
    </location>
</feature>